<dbReference type="AlphaFoldDB" id="A0A565ASP0"/>
<dbReference type="InterPro" id="IPR041569">
    <property type="entry name" value="AAA_lid_3"/>
</dbReference>
<dbReference type="EMBL" id="CABITT030000001">
    <property type="protein sequence ID" value="VVA91913.1"/>
    <property type="molecule type" value="Genomic_DNA"/>
</dbReference>
<dbReference type="PANTHER" id="PTHR23077">
    <property type="entry name" value="AAA-FAMILY ATPASE"/>
    <property type="match status" value="1"/>
</dbReference>
<evidence type="ECO:0000256" key="2">
    <source>
        <dbReference type="ARBA" id="ARBA00022840"/>
    </source>
</evidence>
<name>A0A565ASP0_9BRAS</name>
<dbReference type="GO" id="GO:0005634">
    <property type="term" value="C:nucleus"/>
    <property type="evidence" value="ECO:0007669"/>
    <property type="project" value="TreeGrafter"/>
</dbReference>
<accession>A0A565ASP0</accession>
<evidence type="ECO:0000313" key="4">
    <source>
        <dbReference type="EMBL" id="VVA91913.1"/>
    </source>
</evidence>
<organism evidence="4 5">
    <name type="scientific">Arabis nemorensis</name>
    <dbReference type="NCBI Taxonomy" id="586526"/>
    <lineage>
        <taxon>Eukaryota</taxon>
        <taxon>Viridiplantae</taxon>
        <taxon>Streptophyta</taxon>
        <taxon>Embryophyta</taxon>
        <taxon>Tracheophyta</taxon>
        <taxon>Spermatophyta</taxon>
        <taxon>Magnoliopsida</taxon>
        <taxon>eudicotyledons</taxon>
        <taxon>Gunneridae</taxon>
        <taxon>Pentapetalae</taxon>
        <taxon>rosids</taxon>
        <taxon>malvids</taxon>
        <taxon>Brassicales</taxon>
        <taxon>Brassicaceae</taxon>
        <taxon>Arabideae</taxon>
        <taxon>Arabis</taxon>
    </lineage>
</organism>
<dbReference type="InterPro" id="IPR050168">
    <property type="entry name" value="AAA_ATPase_domain"/>
</dbReference>
<dbReference type="Pfam" id="PF17862">
    <property type="entry name" value="AAA_lid_3"/>
    <property type="match status" value="1"/>
</dbReference>
<dbReference type="GO" id="GO:0042254">
    <property type="term" value="P:ribosome biogenesis"/>
    <property type="evidence" value="ECO:0007669"/>
    <property type="project" value="TreeGrafter"/>
</dbReference>
<dbReference type="Gene3D" id="1.10.8.60">
    <property type="match status" value="1"/>
</dbReference>
<comment type="caution">
    <text evidence="4">The sequence shown here is derived from an EMBL/GenBank/DDBJ whole genome shotgun (WGS) entry which is preliminary data.</text>
</comment>
<proteinExistence type="predicted"/>
<dbReference type="SUPFAM" id="SSF52540">
    <property type="entry name" value="P-loop containing nucleoside triphosphate hydrolases"/>
    <property type="match status" value="1"/>
</dbReference>
<dbReference type="Gene3D" id="3.40.50.300">
    <property type="entry name" value="P-loop containing nucleotide triphosphate hydrolases"/>
    <property type="match status" value="1"/>
</dbReference>
<sequence>MNRPEVLDPAVTRPGRFGIHLYVPLPNSDQRGLILKSLARKIPLDPNVDLDAIARRKRCENLTGDDLRALVEAAGMAARDGEKGLNRGIKMVHFDEAFTCFKPFLTKEQVREYEQKFSEFRGGR</sequence>
<keyword evidence="2" id="KW-0067">ATP-binding</keyword>
<evidence type="ECO:0000256" key="1">
    <source>
        <dbReference type="ARBA" id="ARBA00022741"/>
    </source>
</evidence>
<dbReference type="InterPro" id="IPR027417">
    <property type="entry name" value="P-loop_NTPase"/>
</dbReference>
<keyword evidence="5" id="KW-1185">Reference proteome</keyword>
<reference evidence="4" key="1">
    <citation type="submission" date="2019-07" db="EMBL/GenBank/DDBJ databases">
        <authorList>
            <person name="Dittberner H."/>
        </authorList>
    </citation>
    <scope>NUCLEOTIDE SEQUENCE [LARGE SCALE GENOMIC DNA]</scope>
</reference>
<protein>
    <recommendedName>
        <fullName evidence="3">AAA ATPase AAA+ lid domain-containing protein</fullName>
    </recommendedName>
</protein>
<evidence type="ECO:0000313" key="5">
    <source>
        <dbReference type="Proteomes" id="UP000489600"/>
    </source>
</evidence>
<dbReference type="GO" id="GO:0003723">
    <property type="term" value="F:RNA binding"/>
    <property type="evidence" value="ECO:0007669"/>
    <property type="project" value="TreeGrafter"/>
</dbReference>
<dbReference type="OrthoDB" id="27435at2759"/>
<feature type="domain" description="AAA ATPase AAA+ lid" evidence="3">
    <location>
        <begin position="47"/>
        <end position="95"/>
    </location>
</feature>
<dbReference type="PANTHER" id="PTHR23077:SF171">
    <property type="entry name" value="NUCLEAR VALOSIN-CONTAINING PROTEIN-LIKE"/>
    <property type="match status" value="1"/>
</dbReference>
<dbReference type="Proteomes" id="UP000489600">
    <property type="component" value="Unassembled WGS sequence"/>
</dbReference>
<dbReference type="GO" id="GO:1990275">
    <property type="term" value="F:preribosome binding"/>
    <property type="evidence" value="ECO:0007669"/>
    <property type="project" value="TreeGrafter"/>
</dbReference>
<keyword evidence="1" id="KW-0547">Nucleotide-binding</keyword>
<dbReference type="GO" id="GO:0016887">
    <property type="term" value="F:ATP hydrolysis activity"/>
    <property type="evidence" value="ECO:0007669"/>
    <property type="project" value="TreeGrafter"/>
</dbReference>
<gene>
    <name evidence="4" type="ORF">ANE_LOCUS2358</name>
</gene>
<evidence type="ECO:0000259" key="3">
    <source>
        <dbReference type="Pfam" id="PF17862"/>
    </source>
</evidence>
<dbReference type="GO" id="GO:0005524">
    <property type="term" value="F:ATP binding"/>
    <property type="evidence" value="ECO:0007669"/>
    <property type="project" value="UniProtKB-KW"/>
</dbReference>